<evidence type="ECO:0000313" key="2">
    <source>
        <dbReference type="EMBL" id="MCI14052.1"/>
    </source>
</evidence>
<dbReference type="PANTHER" id="PTHR33697">
    <property type="entry name" value="T17B22.17 PROTEIN-RELATED"/>
    <property type="match status" value="1"/>
</dbReference>
<feature type="non-terminal residue" evidence="2">
    <location>
        <position position="171"/>
    </location>
</feature>
<dbReference type="InterPro" id="IPR044679">
    <property type="entry name" value="PWWP2-like"/>
</dbReference>
<accession>A0A392PQQ7</accession>
<proteinExistence type="predicted"/>
<evidence type="ECO:0000256" key="1">
    <source>
        <dbReference type="SAM" id="Coils"/>
    </source>
</evidence>
<feature type="coiled-coil region" evidence="1">
    <location>
        <begin position="54"/>
        <end position="81"/>
    </location>
</feature>
<keyword evidence="3" id="KW-1185">Reference proteome</keyword>
<evidence type="ECO:0000313" key="3">
    <source>
        <dbReference type="Proteomes" id="UP000265520"/>
    </source>
</evidence>
<reference evidence="2 3" key="1">
    <citation type="journal article" date="2018" name="Front. Plant Sci.">
        <title>Red Clover (Trifolium pratense) and Zigzag Clover (T. medium) - A Picture of Genomic Similarities and Differences.</title>
        <authorList>
            <person name="Dluhosova J."/>
            <person name="Istvanek J."/>
            <person name="Nedelnik J."/>
            <person name="Repkova J."/>
        </authorList>
    </citation>
    <scope>NUCLEOTIDE SEQUENCE [LARGE SCALE GENOMIC DNA]</scope>
    <source>
        <strain evidence="3">cv. 10/8</strain>
        <tissue evidence="2">Leaf</tissue>
    </source>
</reference>
<sequence length="171" mass="19486">MEFGGLIILCRDWYNLEKSKRVKAFRCGEFDDCIEKVESSHEMPLKKREKYARREDAILHALELERQLAKKQAKLANASDRTERRLSSSVKKGVVVLPVETPGNDDSDDDDEKYANLKSYVSCENEIDGGCFPLEVARDVEVDLSEVTPRMRDMQDFGLKIPPLKGNFSSP</sequence>
<protein>
    <submittedName>
        <fullName evidence="2">Uncharacterized protein</fullName>
    </submittedName>
</protein>
<dbReference type="Proteomes" id="UP000265520">
    <property type="component" value="Unassembled WGS sequence"/>
</dbReference>
<comment type="caution">
    <text evidence="2">The sequence shown here is derived from an EMBL/GenBank/DDBJ whole genome shotgun (WGS) entry which is preliminary data.</text>
</comment>
<dbReference type="EMBL" id="LXQA010090753">
    <property type="protein sequence ID" value="MCI14052.1"/>
    <property type="molecule type" value="Genomic_DNA"/>
</dbReference>
<dbReference type="AlphaFoldDB" id="A0A392PQQ7"/>
<name>A0A392PQQ7_9FABA</name>
<organism evidence="2 3">
    <name type="scientific">Trifolium medium</name>
    <dbReference type="NCBI Taxonomy" id="97028"/>
    <lineage>
        <taxon>Eukaryota</taxon>
        <taxon>Viridiplantae</taxon>
        <taxon>Streptophyta</taxon>
        <taxon>Embryophyta</taxon>
        <taxon>Tracheophyta</taxon>
        <taxon>Spermatophyta</taxon>
        <taxon>Magnoliopsida</taxon>
        <taxon>eudicotyledons</taxon>
        <taxon>Gunneridae</taxon>
        <taxon>Pentapetalae</taxon>
        <taxon>rosids</taxon>
        <taxon>fabids</taxon>
        <taxon>Fabales</taxon>
        <taxon>Fabaceae</taxon>
        <taxon>Papilionoideae</taxon>
        <taxon>50 kb inversion clade</taxon>
        <taxon>NPAAA clade</taxon>
        <taxon>Hologalegina</taxon>
        <taxon>IRL clade</taxon>
        <taxon>Trifolieae</taxon>
        <taxon>Trifolium</taxon>
    </lineage>
</organism>
<dbReference type="PANTHER" id="PTHR33697:SF2">
    <property type="entry name" value="T17B22.17 PROTEIN"/>
    <property type="match status" value="1"/>
</dbReference>
<keyword evidence="1" id="KW-0175">Coiled coil</keyword>